<gene>
    <name evidence="1" type="ORF">GGX14DRAFT_392429</name>
</gene>
<name>A0AAD6VJ32_9AGAR</name>
<organism evidence="1 2">
    <name type="scientific">Mycena pura</name>
    <dbReference type="NCBI Taxonomy" id="153505"/>
    <lineage>
        <taxon>Eukaryota</taxon>
        <taxon>Fungi</taxon>
        <taxon>Dikarya</taxon>
        <taxon>Basidiomycota</taxon>
        <taxon>Agaricomycotina</taxon>
        <taxon>Agaricomycetes</taxon>
        <taxon>Agaricomycetidae</taxon>
        <taxon>Agaricales</taxon>
        <taxon>Marasmiineae</taxon>
        <taxon>Mycenaceae</taxon>
        <taxon>Mycena</taxon>
    </lineage>
</organism>
<dbReference type="EMBL" id="JARJCW010000019">
    <property type="protein sequence ID" value="KAJ7214399.1"/>
    <property type="molecule type" value="Genomic_DNA"/>
</dbReference>
<sequence>MPCPFCDLLTAMAVQLSHFRSIRVGDIDLISFVGEDNIVEHRVVRRWNRDRRVRVITGRREIYHAQIVGNHRTFTVFNHPQLVQLFGITQSPKMSALIYHDGYYPNLSSELVPVPQALANCKSYLHQRMLTCAMAEQYNSALYYVLGSVGVWMHNLSAEYTDWFRTSTGQLCIELGQDSKSYTFLLVDATNQKSHELNHLSLLLNTDLAAKDSLATMQASDLLDTLCSAPQSFGNPWSPISQALSFPPPIHPNPVQTYTWLHWDGERYTPFHGAAMTSTGWTQIQLSRLHNSKSSRDECKVHHFYQEVVFKYVLEMAKCWLAQANHWIPAGDFLPTAIRFWVHIWDPVDQSTLRGTFMANAPTPPKRRQAPASWQLQLGSANSPAVTSQYPGGCQLFFPRREYSWLPTWQPDASHLT</sequence>
<accession>A0AAD6VJ32</accession>
<reference evidence="1" key="1">
    <citation type="submission" date="2023-03" db="EMBL/GenBank/DDBJ databases">
        <title>Massive genome expansion in bonnet fungi (Mycena s.s.) driven by repeated elements and novel gene families across ecological guilds.</title>
        <authorList>
            <consortium name="Lawrence Berkeley National Laboratory"/>
            <person name="Harder C.B."/>
            <person name="Miyauchi S."/>
            <person name="Viragh M."/>
            <person name="Kuo A."/>
            <person name="Thoen E."/>
            <person name="Andreopoulos B."/>
            <person name="Lu D."/>
            <person name="Skrede I."/>
            <person name="Drula E."/>
            <person name="Henrissat B."/>
            <person name="Morin E."/>
            <person name="Kohler A."/>
            <person name="Barry K."/>
            <person name="LaButti K."/>
            <person name="Morin E."/>
            <person name="Salamov A."/>
            <person name="Lipzen A."/>
            <person name="Mereny Z."/>
            <person name="Hegedus B."/>
            <person name="Baldrian P."/>
            <person name="Stursova M."/>
            <person name="Weitz H."/>
            <person name="Taylor A."/>
            <person name="Grigoriev I.V."/>
            <person name="Nagy L.G."/>
            <person name="Martin F."/>
            <person name="Kauserud H."/>
        </authorList>
    </citation>
    <scope>NUCLEOTIDE SEQUENCE</scope>
    <source>
        <strain evidence="1">9144</strain>
    </source>
</reference>
<keyword evidence="2" id="KW-1185">Reference proteome</keyword>
<protein>
    <submittedName>
        <fullName evidence="1">Uncharacterized protein</fullName>
    </submittedName>
</protein>
<proteinExistence type="predicted"/>
<dbReference type="Proteomes" id="UP001219525">
    <property type="component" value="Unassembled WGS sequence"/>
</dbReference>
<comment type="caution">
    <text evidence="1">The sequence shown here is derived from an EMBL/GenBank/DDBJ whole genome shotgun (WGS) entry which is preliminary data.</text>
</comment>
<dbReference type="AlphaFoldDB" id="A0AAD6VJ32"/>
<evidence type="ECO:0000313" key="2">
    <source>
        <dbReference type="Proteomes" id="UP001219525"/>
    </source>
</evidence>
<evidence type="ECO:0000313" key="1">
    <source>
        <dbReference type="EMBL" id="KAJ7214399.1"/>
    </source>
</evidence>